<dbReference type="GO" id="GO:0009307">
    <property type="term" value="P:DNA restriction-modification system"/>
    <property type="evidence" value="ECO:0007669"/>
    <property type="project" value="UniProtKB-KW"/>
</dbReference>
<feature type="domain" description="Type I restriction modification DNA specificity" evidence="5">
    <location>
        <begin position="26"/>
        <end position="189"/>
    </location>
</feature>
<gene>
    <name evidence="6" type="ORF">MDMS009_2186</name>
</gene>
<keyword evidence="2" id="KW-0680">Restriction system</keyword>
<comment type="similarity">
    <text evidence="1">Belongs to the type-I restriction system S methylase family.</text>
</comment>
<dbReference type="HOGENOM" id="CLU_021095_1_0_6"/>
<dbReference type="GO" id="GO:0003677">
    <property type="term" value="F:DNA binding"/>
    <property type="evidence" value="ECO:0007669"/>
    <property type="project" value="UniProtKB-KW"/>
</dbReference>
<dbReference type="Pfam" id="PF01420">
    <property type="entry name" value="Methylase_S"/>
    <property type="match status" value="2"/>
</dbReference>
<evidence type="ECO:0000256" key="1">
    <source>
        <dbReference type="ARBA" id="ARBA00010923"/>
    </source>
</evidence>
<keyword evidence="3" id="KW-0238">DNA-binding</keyword>
<evidence type="ECO:0000313" key="7">
    <source>
        <dbReference type="Proteomes" id="UP000004679"/>
    </source>
</evidence>
<organism evidence="6 7">
    <name type="scientific">Methylophaga thiooxydans DMS010</name>
    <dbReference type="NCBI Taxonomy" id="637616"/>
    <lineage>
        <taxon>Bacteria</taxon>
        <taxon>Pseudomonadati</taxon>
        <taxon>Pseudomonadota</taxon>
        <taxon>Gammaproteobacteria</taxon>
        <taxon>Thiotrichales</taxon>
        <taxon>Piscirickettsiaceae</taxon>
        <taxon>Methylophaga</taxon>
    </lineage>
</organism>
<evidence type="ECO:0000256" key="4">
    <source>
        <dbReference type="SAM" id="Coils"/>
    </source>
</evidence>
<feature type="domain" description="Type I restriction modification DNA specificity" evidence="5">
    <location>
        <begin position="260"/>
        <end position="411"/>
    </location>
</feature>
<dbReference type="InterPro" id="IPR044946">
    <property type="entry name" value="Restrct_endonuc_typeI_TRD_sf"/>
</dbReference>
<evidence type="ECO:0000256" key="2">
    <source>
        <dbReference type="ARBA" id="ARBA00022747"/>
    </source>
</evidence>
<dbReference type="EMBL" id="GG657899">
    <property type="protein sequence ID" value="EEF79599.1"/>
    <property type="molecule type" value="Genomic_DNA"/>
</dbReference>
<dbReference type="RefSeq" id="WP_008291691.1">
    <property type="nucleotide sequence ID" value="NZ_GG657899.1"/>
</dbReference>
<protein>
    <submittedName>
        <fullName evidence="6">Type I restriction modification DNA specificity domain protein</fullName>
    </submittedName>
</protein>
<proteinExistence type="inferred from homology"/>
<evidence type="ECO:0000313" key="6">
    <source>
        <dbReference type="EMBL" id="EEF79599.1"/>
    </source>
</evidence>
<dbReference type="CDD" id="cd16961">
    <property type="entry name" value="RMtype1_S_TRD-CR_like"/>
    <property type="match status" value="1"/>
</dbReference>
<dbReference type="Gene3D" id="3.90.220.20">
    <property type="entry name" value="DNA methylase specificity domains"/>
    <property type="match status" value="2"/>
</dbReference>
<sequence length="454" mass="50850">MEQLSGKYAPYSQYETVALPWFDTKPKEWMLTRLKFTSSINMGQSPNSDDCNDEGHGRPFLQGNAEFGMRTPKAKLFCEAAKKTCSEGDVLLSVRAPVGELNIANQEYGIGRGLCAITAQSVKADFMWWLLQASVSQLRAVATGSTFQAVSAEQVSNLTCLLPAQSEQTQIATFLDRETAKIDRLIEKQQRLIKLLEEKRQAVISHAVTKGLNPDVPMKDSGVEWLGEIPSMWSIVQLRRGIDFLTDFEANGSFAEVKKNVSLDTDNKYAWYVRATDLEHRRFGLVDGNRSCNEKSYSYLSKTTLDGGELLVAKRGEIGKVYLMPEIDCRATLAPNLYLIRLNDNFFPQFTYYWFISSYGKSELVNADKSTTIGALYKDDVRACIIPMPPVQEQILIVKHISERTDKIQRLITKVQKSIALSTERRAALISAAVTGKIDVRDQVPQDVEEAVAS</sequence>
<dbReference type="AlphaFoldDB" id="C0N6F0"/>
<dbReference type="InterPro" id="IPR052021">
    <property type="entry name" value="Type-I_RS_S_subunit"/>
</dbReference>
<accession>C0N6F0</accession>
<keyword evidence="4" id="KW-0175">Coiled coil</keyword>
<dbReference type="Proteomes" id="UP000004679">
    <property type="component" value="Unassembled WGS sequence"/>
</dbReference>
<dbReference type="SUPFAM" id="SSF116734">
    <property type="entry name" value="DNA methylase specificity domain"/>
    <property type="match status" value="2"/>
</dbReference>
<dbReference type="InterPro" id="IPR000055">
    <property type="entry name" value="Restrct_endonuc_typeI_TRD"/>
</dbReference>
<evidence type="ECO:0000256" key="3">
    <source>
        <dbReference type="ARBA" id="ARBA00023125"/>
    </source>
</evidence>
<keyword evidence="7" id="KW-1185">Reference proteome</keyword>
<dbReference type="PANTHER" id="PTHR30408:SF12">
    <property type="entry name" value="TYPE I RESTRICTION ENZYME MJAVIII SPECIFICITY SUBUNIT"/>
    <property type="match status" value="1"/>
</dbReference>
<reference evidence="6 7" key="1">
    <citation type="journal article" date="2011" name="J. Bacteriol.">
        <title>Draft genome sequence of the chemolithoheterotrophic, halophilic methylotroph Methylophaga thiooxydans DMS010.</title>
        <authorList>
            <person name="Boden R."/>
            <person name="Ferriera S."/>
            <person name="Johnson J."/>
            <person name="Kelly D.P."/>
            <person name="Murrell J.C."/>
            <person name="Schafer H."/>
        </authorList>
    </citation>
    <scope>NUCLEOTIDE SEQUENCE [LARGE SCALE GENOMIC DNA]</scope>
    <source>
        <strain evidence="6 7">DMS010</strain>
    </source>
</reference>
<evidence type="ECO:0000259" key="5">
    <source>
        <dbReference type="Pfam" id="PF01420"/>
    </source>
</evidence>
<dbReference type="PANTHER" id="PTHR30408">
    <property type="entry name" value="TYPE-1 RESTRICTION ENZYME ECOKI SPECIFICITY PROTEIN"/>
    <property type="match status" value="1"/>
</dbReference>
<dbReference type="Gene3D" id="1.10.287.1120">
    <property type="entry name" value="Bipartite methylase S protein"/>
    <property type="match status" value="1"/>
</dbReference>
<feature type="coiled-coil region" evidence="4">
    <location>
        <begin position="175"/>
        <end position="202"/>
    </location>
</feature>
<name>C0N6F0_9GAMM</name>